<dbReference type="Pfam" id="PF00595">
    <property type="entry name" value="PDZ"/>
    <property type="match status" value="1"/>
</dbReference>
<evidence type="ECO:0000313" key="3">
    <source>
        <dbReference type="Proteomes" id="UP000190037"/>
    </source>
</evidence>
<comment type="caution">
    <text evidence="2">The sequence shown here is derived from an EMBL/GenBank/DDBJ whole genome shotgun (WGS) entry which is preliminary data.</text>
</comment>
<dbReference type="InterPro" id="IPR001478">
    <property type="entry name" value="PDZ"/>
</dbReference>
<dbReference type="STRING" id="159449.B4N89_47095"/>
<dbReference type="RefSeq" id="WP_078982852.1">
    <property type="nucleotide sequence ID" value="NZ_MWQN01000006.1"/>
</dbReference>
<feature type="domain" description="PDZ" evidence="1">
    <location>
        <begin position="66"/>
        <end position="120"/>
    </location>
</feature>
<gene>
    <name evidence="2" type="ORF">B4N89_47095</name>
</gene>
<dbReference type="OrthoDB" id="3539982at2"/>
<dbReference type="PROSITE" id="PS50106">
    <property type="entry name" value="PDZ"/>
    <property type="match status" value="1"/>
</dbReference>
<protein>
    <recommendedName>
        <fullName evidence="1">PDZ domain-containing protein</fullName>
    </recommendedName>
</protein>
<proteinExistence type="predicted"/>
<dbReference type="Proteomes" id="UP000190037">
    <property type="component" value="Unassembled WGS sequence"/>
</dbReference>
<keyword evidence="3" id="KW-1185">Reference proteome</keyword>
<dbReference type="SUPFAM" id="SSF50156">
    <property type="entry name" value="PDZ domain-like"/>
    <property type="match status" value="1"/>
</dbReference>
<name>A0A1T3NIB7_9ACTN</name>
<reference evidence="2 3" key="1">
    <citation type="submission" date="2017-03" db="EMBL/GenBank/DDBJ databases">
        <title>Draft genome sequence of Streptomyces scabrisporus NF3, endophyte isolated from Amphipterygium adstringens.</title>
        <authorList>
            <person name="Vazquez M."/>
            <person name="Ceapa C.D."/>
            <person name="Rodriguez Luna D."/>
            <person name="Sanchez Esquivel S."/>
        </authorList>
    </citation>
    <scope>NUCLEOTIDE SEQUENCE [LARGE SCALE GENOMIC DNA]</scope>
    <source>
        <strain evidence="2 3">NF3</strain>
    </source>
</reference>
<evidence type="ECO:0000259" key="1">
    <source>
        <dbReference type="PROSITE" id="PS50106"/>
    </source>
</evidence>
<sequence length="145" mass="14882">MRCVGNGSCSAAIAADGSTAVATLRPGRWTFSSPVTVTLRALTDAPLAGGRYTGEFTARGESRPLTIDITPGIQGALGVTRKDVPDHSGALVASVVPGGAADTTGIREGDVITPFNDTPVTTAKITSHAYAARSRDPASRWIARC</sequence>
<dbReference type="Gene3D" id="2.30.42.10">
    <property type="match status" value="1"/>
</dbReference>
<dbReference type="InterPro" id="IPR036034">
    <property type="entry name" value="PDZ_sf"/>
</dbReference>
<accession>A0A1T3NIB7</accession>
<dbReference type="AlphaFoldDB" id="A0A1T3NIB7"/>
<evidence type="ECO:0000313" key="2">
    <source>
        <dbReference type="EMBL" id="OPC76574.1"/>
    </source>
</evidence>
<organism evidence="2 3">
    <name type="scientific">Embleya scabrispora</name>
    <dbReference type="NCBI Taxonomy" id="159449"/>
    <lineage>
        <taxon>Bacteria</taxon>
        <taxon>Bacillati</taxon>
        <taxon>Actinomycetota</taxon>
        <taxon>Actinomycetes</taxon>
        <taxon>Kitasatosporales</taxon>
        <taxon>Streptomycetaceae</taxon>
        <taxon>Embleya</taxon>
    </lineage>
</organism>
<dbReference type="EMBL" id="MWQN01000006">
    <property type="protein sequence ID" value="OPC76574.1"/>
    <property type="molecule type" value="Genomic_DNA"/>
</dbReference>